<dbReference type="EMBL" id="PXVD01000022">
    <property type="protein sequence ID" value="MDJ1372262.1"/>
    <property type="molecule type" value="Genomic_DNA"/>
</dbReference>
<reference evidence="1" key="2">
    <citation type="journal article" date="2022" name="Sci. Rep.">
        <title>In silico prediction of the enzymes involved in the degradation of the herbicide molinate by Gulosibacter molinativorax ON4T.</title>
        <authorList>
            <person name="Lopes A.R."/>
            <person name="Bunin E."/>
            <person name="Viana A.T."/>
            <person name="Froufe H."/>
            <person name="Munoz-Merida A."/>
            <person name="Pinho D."/>
            <person name="Figueiredo J."/>
            <person name="Barroso C."/>
            <person name="Vaz-Moreira I."/>
            <person name="Bellanger X."/>
            <person name="Egas C."/>
            <person name="Nunes O.C."/>
        </authorList>
    </citation>
    <scope>NUCLEOTIDE SEQUENCE</scope>
    <source>
        <strain evidence="1">ON4</strain>
    </source>
</reference>
<evidence type="ECO:0000313" key="2">
    <source>
        <dbReference type="Proteomes" id="UP001170379"/>
    </source>
</evidence>
<gene>
    <name evidence="1" type="ORF">C7K25_12930</name>
</gene>
<sequence>MTTTIQPHPDYYRVVTVGIGAQGARIAELLHHVGHEILGAVDIGDKVGKPLAEFIEGEDVPDVAVTEDLFTLLDGLETKPEIVVLTPALSLERILDMAGQVLDRGINVITLQQDVLSRDDSWATGMHERAVRGGASFMASGVQDTWWVQLPALVSASSLDITTVRLTSEISLQALSAGVGEEIGVPLSAEEFAAHTEATKDVPSVLGAPMVEAARRMGAVAGPVSKETVPIFADATYEWGLAGTTIQPGQTCGFVETLSFETDRGIRFEGIVTVQPIEQDESKDSLDVIGMPTHHLEYRPFPSYEITNVALISRIPDVVNAEPGMLFSAEMPVASHQFTRR</sequence>
<name>A0ABT7CAN4_9MICO</name>
<evidence type="ECO:0008006" key="3">
    <source>
        <dbReference type="Google" id="ProtNLM"/>
    </source>
</evidence>
<organism evidence="1 2">
    <name type="scientific">Gulosibacter molinativorax</name>
    <dbReference type="NCBI Taxonomy" id="256821"/>
    <lineage>
        <taxon>Bacteria</taxon>
        <taxon>Bacillati</taxon>
        <taxon>Actinomycetota</taxon>
        <taxon>Actinomycetes</taxon>
        <taxon>Micrococcales</taxon>
        <taxon>Microbacteriaceae</taxon>
        <taxon>Gulosibacter</taxon>
    </lineage>
</organism>
<dbReference type="InterPro" id="IPR036291">
    <property type="entry name" value="NAD(P)-bd_dom_sf"/>
</dbReference>
<dbReference type="Proteomes" id="UP001170379">
    <property type="component" value="Unassembled WGS sequence"/>
</dbReference>
<evidence type="ECO:0000313" key="1">
    <source>
        <dbReference type="EMBL" id="MDJ1372262.1"/>
    </source>
</evidence>
<dbReference type="RefSeq" id="WP_026937487.1">
    <property type="nucleotide sequence ID" value="NZ_CP028426.1"/>
</dbReference>
<dbReference type="SUPFAM" id="SSF51735">
    <property type="entry name" value="NAD(P)-binding Rossmann-fold domains"/>
    <property type="match status" value="1"/>
</dbReference>
<keyword evidence="2" id="KW-1185">Reference proteome</keyword>
<proteinExistence type="predicted"/>
<protein>
    <recommendedName>
        <fullName evidence="3">Dihydrodipicolinate reductase</fullName>
    </recommendedName>
</protein>
<reference evidence="1" key="1">
    <citation type="submission" date="2018-03" db="EMBL/GenBank/DDBJ databases">
        <authorList>
            <person name="Nunes O.C."/>
            <person name="Lopes A.R."/>
            <person name="Froufe H."/>
            <person name="Munoz-Merida A."/>
            <person name="Barroso C."/>
            <person name="Egas C."/>
        </authorList>
    </citation>
    <scope>NUCLEOTIDE SEQUENCE</scope>
    <source>
        <strain evidence="1">ON4</strain>
    </source>
</reference>
<comment type="caution">
    <text evidence="1">The sequence shown here is derived from an EMBL/GenBank/DDBJ whole genome shotgun (WGS) entry which is preliminary data.</text>
</comment>
<accession>A0ABT7CAN4</accession>